<dbReference type="RefSeq" id="WP_031502369.1">
    <property type="nucleotide sequence ID" value="NZ_JASZ02000001.1"/>
</dbReference>
<dbReference type="InterPro" id="IPR036515">
    <property type="entry name" value="Transposase_17_sf"/>
</dbReference>
<dbReference type="AlphaFoldDB" id="A0A246BCS9"/>
<evidence type="ECO:0000259" key="1">
    <source>
        <dbReference type="SMART" id="SM01321"/>
    </source>
</evidence>
<dbReference type="Gene3D" id="3.30.70.1290">
    <property type="entry name" value="Transposase IS200-like"/>
    <property type="match status" value="1"/>
</dbReference>
<keyword evidence="3" id="KW-1185">Reference proteome</keyword>
<dbReference type="PANTHER" id="PTHR34322:SF2">
    <property type="entry name" value="TRANSPOSASE IS200-LIKE DOMAIN-CONTAINING PROTEIN"/>
    <property type="match status" value="1"/>
</dbReference>
<evidence type="ECO:0000313" key="2">
    <source>
        <dbReference type="EMBL" id="OWK99488.1"/>
    </source>
</evidence>
<proteinExistence type="predicted"/>
<comment type="caution">
    <text evidence="2">The sequence shown here is derived from an EMBL/GenBank/DDBJ whole genome shotgun (WGS) entry which is preliminary data.</text>
</comment>
<organism evidence="2 3">
    <name type="scientific">Kaistella haifensis DSM 19056</name>
    <dbReference type="NCBI Taxonomy" id="1450526"/>
    <lineage>
        <taxon>Bacteria</taxon>
        <taxon>Pseudomonadati</taxon>
        <taxon>Bacteroidota</taxon>
        <taxon>Flavobacteriia</taxon>
        <taxon>Flavobacteriales</taxon>
        <taxon>Weeksellaceae</taxon>
        <taxon>Chryseobacterium group</taxon>
        <taxon>Kaistella</taxon>
    </lineage>
</organism>
<dbReference type="GO" id="GO:0004803">
    <property type="term" value="F:transposase activity"/>
    <property type="evidence" value="ECO:0007669"/>
    <property type="project" value="InterPro"/>
</dbReference>
<dbReference type="SUPFAM" id="SSF143422">
    <property type="entry name" value="Transposase IS200-like"/>
    <property type="match status" value="1"/>
</dbReference>
<gene>
    <name evidence="2" type="ORF">AP75_00655</name>
</gene>
<reference evidence="2 3" key="2">
    <citation type="submission" date="2017-05" db="EMBL/GenBank/DDBJ databases">
        <title>Genome of Chryseobacterium haifense.</title>
        <authorList>
            <person name="Newman J.D."/>
        </authorList>
    </citation>
    <scope>NUCLEOTIDE SEQUENCE [LARGE SCALE GENOMIC DNA]</scope>
    <source>
        <strain evidence="2 3">DSM 19056</strain>
    </source>
</reference>
<accession>A0A246BCS9</accession>
<dbReference type="InterPro" id="IPR002686">
    <property type="entry name" value="Transposase_17"/>
</dbReference>
<protein>
    <recommendedName>
        <fullName evidence="1">Transposase IS200-like domain-containing protein</fullName>
    </recommendedName>
</protein>
<feature type="domain" description="Transposase IS200-like" evidence="1">
    <location>
        <begin position="8"/>
        <end position="138"/>
    </location>
</feature>
<dbReference type="GO" id="GO:0006313">
    <property type="term" value="P:DNA transposition"/>
    <property type="evidence" value="ECO:0007669"/>
    <property type="project" value="InterPro"/>
</dbReference>
<dbReference type="Proteomes" id="UP000197587">
    <property type="component" value="Unassembled WGS sequence"/>
</dbReference>
<dbReference type="GO" id="GO:0003677">
    <property type="term" value="F:DNA binding"/>
    <property type="evidence" value="ECO:0007669"/>
    <property type="project" value="InterPro"/>
</dbReference>
<evidence type="ECO:0000313" key="3">
    <source>
        <dbReference type="Proteomes" id="UP000197587"/>
    </source>
</evidence>
<name>A0A246BCS9_9FLAO</name>
<dbReference type="EMBL" id="JASZ02000001">
    <property type="protein sequence ID" value="OWK99488.1"/>
    <property type="molecule type" value="Genomic_DNA"/>
</dbReference>
<reference evidence="2 3" key="1">
    <citation type="submission" date="2014-01" db="EMBL/GenBank/DDBJ databases">
        <authorList>
            <consortium name="Genome Consortium for Active Teaching"/>
            <person name="Sontag T.C."/>
            <person name="Newman J.D."/>
        </authorList>
    </citation>
    <scope>NUCLEOTIDE SEQUENCE [LARGE SCALE GENOMIC DNA]</scope>
    <source>
        <strain evidence="2 3">DSM 19056</strain>
    </source>
</reference>
<dbReference type="PANTHER" id="PTHR34322">
    <property type="entry name" value="TRANSPOSASE, Y1_TNP DOMAIN-CONTAINING"/>
    <property type="match status" value="1"/>
</dbReference>
<dbReference type="SMART" id="SM01321">
    <property type="entry name" value="Y1_Tnp"/>
    <property type="match status" value="1"/>
</dbReference>
<sequence length="196" mass="23432">MADKLLLEPGNYYHIYNRGNNGQNIFFEKRNYEFFLHRMDQYLSPFCEILAWVLLKNHFHLLVFIKGDIDTEKLIYTATQVPKKVDVHLQFGHFFNSYAKAINKRYERTGSLFEKNFERKLIDSEEHLRKAIHYIHHTPKKYGFTENVFDYPWSSYGSIISDKPTKLKRDLVLSLFEDVETFKAIHDGEMDYGELF</sequence>